<accession>A0A1W2GDW3</accession>
<sequence>MRKESGEKKIAECYRKIVIAMGKSGQSPSTSSMILLAALLPGRFPEFSSVESENDEELSYFYPMKKKIILSSLAFALFSLSAKSQGVSASFIIPKNGYFSAPVSPLSVRGLGLDFGLLGIETGASLYNMPGLPMNGLAFESDEPLTGPHWSILVPLQLSITLDSDAVSVKFLGGGFGMGHIAPRINYGNMDRAIRDYEGWDVTNADLDVENKLGFGWMAGVELAFHVNNKFSITTEVQYLKGDSGAAITGEYSGGFVGGNIETRTVDYPDAVTALEGVEISLGVKMNR</sequence>
<gene>
    <name evidence="1" type="ORF">SAMN04488029_2057</name>
</gene>
<dbReference type="Proteomes" id="UP000192472">
    <property type="component" value="Unassembled WGS sequence"/>
</dbReference>
<keyword evidence="2" id="KW-1185">Reference proteome</keyword>
<organism evidence="1 2">
    <name type="scientific">Reichenbachiella faecimaris</name>
    <dbReference type="NCBI Taxonomy" id="692418"/>
    <lineage>
        <taxon>Bacteria</taxon>
        <taxon>Pseudomonadati</taxon>
        <taxon>Bacteroidota</taxon>
        <taxon>Cytophagia</taxon>
        <taxon>Cytophagales</taxon>
        <taxon>Reichenbachiellaceae</taxon>
        <taxon>Reichenbachiella</taxon>
    </lineage>
</organism>
<name>A0A1W2GDW3_REIFA</name>
<reference evidence="1 2" key="1">
    <citation type="submission" date="2017-04" db="EMBL/GenBank/DDBJ databases">
        <authorList>
            <person name="Afonso C.L."/>
            <person name="Miller P.J."/>
            <person name="Scott M.A."/>
            <person name="Spackman E."/>
            <person name="Goraichik I."/>
            <person name="Dimitrov K.M."/>
            <person name="Suarez D.L."/>
            <person name="Swayne D.E."/>
        </authorList>
    </citation>
    <scope>NUCLEOTIDE SEQUENCE [LARGE SCALE GENOMIC DNA]</scope>
    <source>
        <strain evidence="1 2">DSM 26133</strain>
    </source>
</reference>
<evidence type="ECO:0000313" key="2">
    <source>
        <dbReference type="Proteomes" id="UP000192472"/>
    </source>
</evidence>
<proteinExistence type="predicted"/>
<dbReference type="STRING" id="692418.SAMN04488029_2057"/>
<dbReference type="EMBL" id="FWYF01000002">
    <property type="protein sequence ID" value="SMD34518.1"/>
    <property type="molecule type" value="Genomic_DNA"/>
</dbReference>
<dbReference type="AlphaFoldDB" id="A0A1W2GDW3"/>
<evidence type="ECO:0000313" key="1">
    <source>
        <dbReference type="EMBL" id="SMD34518.1"/>
    </source>
</evidence>
<dbReference type="RefSeq" id="WP_176214745.1">
    <property type="nucleotide sequence ID" value="NZ_FWYF01000002.1"/>
</dbReference>
<protein>
    <submittedName>
        <fullName evidence="1">Uncharacterized protein</fullName>
    </submittedName>
</protein>